<gene>
    <name evidence="12" type="ORF">K0625_22185</name>
</gene>
<feature type="active site" description="Charge relay system" evidence="5">
    <location>
        <position position="350"/>
    </location>
</feature>
<dbReference type="Gene3D" id="3.30.70.80">
    <property type="entry name" value="Peptidase S8 propeptide/proteinase inhibitor I9"/>
    <property type="match status" value="1"/>
</dbReference>
<dbReference type="InterPro" id="IPR015500">
    <property type="entry name" value="Peptidase_S8_subtilisin-rel"/>
</dbReference>
<evidence type="ECO:0000256" key="2">
    <source>
        <dbReference type="ARBA" id="ARBA00022670"/>
    </source>
</evidence>
<dbReference type="InterPro" id="IPR010259">
    <property type="entry name" value="S8pro/Inhibitor_I9"/>
</dbReference>
<evidence type="ECO:0000313" key="12">
    <source>
        <dbReference type="EMBL" id="MBW8186337.1"/>
    </source>
</evidence>
<feature type="active site" description="Charge relay system" evidence="5">
    <location>
        <position position="165"/>
    </location>
</feature>
<keyword evidence="3 5" id="KW-0378">Hydrolase</keyword>
<dbReference type="PROSITE" id="PS00136">
    <property type="entry name" value="SUBTILASE_ASP"/>
    <property type="match status" value="1"/>
</dbReference>
<evidence type="ECO:0000259" key="9">
    <source>
        <dbReference type="Pfam" id="PF00082"/>
    </source>
</evidence>
<keyword evidence="2 5" id="KW-0645">Protease</keyword>
<dbReference type="PANTHER" id="PTHR43806">
    <property type="entry name" value="PEPTIDASE S8"/>
    <property type="match status" value="1"/>
</dbReference>
<dbReference type="PROSITE" id="PS51892">
    <property type="entry name" value="SUBTILASE"/>
    <property type="match status" value="1"/>
</dbReference>
<feature type="active site" description="Charge relay system" evidence="5">
    <location>
        <position position="198"/>
    </location>
</feature>
<dbReference type="PROSITE" id="PS00138">
    <property type="entry name" value="SUBTILASE_SER"/>
    <property type="match status" value="1"/>
</dbReference>
<keyword evidence="8" id="KW-0732">Signal</keyword>
<feature type="domain" description="Inhibitor I9" evidence="11">
    <location>
        <begin position="42"/>
        <end position="119"/>
    </location>
</feature>
<dbReference type="InterPro" id="IPR037045">
    <property type="entry name" value="S8pro/Inhibitor_I9_sf"/>
</dbReference>
<evidence type="ECO:0000256" key="8">
    <source>
        <dbReference type="SAM" id="SignalP"/>
    </source>
</evidence>
<comment type="similarity">
    <text evidence="1 5 6">Belongs to the peptidase S8 family.</text>
</comment>
<evidence type="ECO:0000256" key="1">
    <source>
        <dbReference type="ARBA" id="ARBA00011073"/>
    </source>
</evidence>
<sequence length="628" mass="64940">MHKKQLIAVAIAAVISSSAVNADAYQAQMIEVEQSRAIKDNYIVVFNTPSVLNLSDNLSVESFAIQQGNSLENRYNVNVKRNFGNSLNGVLVQANKEQLKALQQDPNVKYIEQDQIMSINPMVDIAGDQSGATWGLDRVDQRDLPLNNNYHYDFDGSGVTAYVVDTGVLNTHNEFGGRASSGYDFVDNDNDATDCNGHGTHVAGTIGGSTYGVAKNVNVVGVRVLGCSGSGSNSGVIAGINWVKNNAQGPSVANMSLGGGASQATDDAVNSAVAAGITFVVAAGNDNSNACNYSPARAADAITVGSTTSSDSRSSFSNYGSCLDIYAPGSSIKSAWYNSNSATNTISGTSMASPHVAGVAALYLDESPSSTPTQIESLLSSRSSSGKVSDARSGSPNKLVYSLTGDGGGCGNDCPGGDTELTNNQGVTVNGGTGSETMFFIDVPAGATSLSVNLAGGSGDADIYVQQGAQPTQTQYQCRPYKNGNNESCDFSAPAAGKWYVMVRGYSSYSNATLTASFSTGGGGCTSGACLENGVPETNLSGARLSETFYTIDVPANSQLTVTTSGGSGDADLYVKAGSAPTTGSYDCRPYRNGNNETCSINVSQAGTYHVMLRGYSAYSGLQLTASY</sequence>
<evidence type="ECO:0000256" key="6">
    <source>
        <dbReference type="RuleBase" id="RU003355"/>
    </source>
</evidence>
<dbReference type="CDD" id="cd04077">
    <property type="entry name" value="Peptidases_S8_PCSK9_ProteinaseK_like"/>
    <property type="match status" value="1"/>
</dbReference>
<name>A0ABS7E9J3_9GAMM</name>
<comment type="caution">
    <text evidence="12">The sequence shown here is derived from an EMBL/GenBank/DDBJ whole genome shotgun (WGS) entry which is preliminary data.</text>
</comment>
<dbReference type="Pfam" id="PF04151">
    <property type="entry name" value="PPC"/>
    <property type="match status" value="2"/>
</dbReference>
<dbReference type="PROSITE" id="PS00137">
    <property type="entry name" value="SUBTILASE_HIS"/>
    <property type="match status" value="1"/>
</dbReference>
<evidence type="ECO:0000259" key="11">
    <source>
        <dbReference type="Pfam" id="PF05922"/>
    </source>
</evidence>
<feature type="signal peptide" evidence="8">
    <location>
        <begin position="1"/>
        <end position="22"/>
    </location>
</feature>
<dbReference type="InterPro" id="IPR036852">
    <property type="entry name" value="Peptidase_S8/S53_dom_sf"/>
</dbReference>
<keyword evidence="4 5" id="KW-0720">Serine protease</keyword>
<dbReference type="InterPro" id="IPR050131">
    <property type="entry name" value="Peptidase_S8_subtilisin-like"/>
</dbReference>
<dbReference type="InterPro" id="IPR022398">
    <property type="entry name" value="Peptidase_S8_His-AS"/>
</dbReference>
<dbReference type="Pfam" id="PF05922">
    <property type="entry name" value="Inhibitor_I9"/>
    <property type="match status" value="1"/>
</dbReference>
<dbReference type="RefSeq" id="WP_220111635.1">
    <property type="nucleotide sequence ID" value="NZ_JAHZST010000024.1"/>
</dbReference>
<feature type="domain" description="Peptidase S8/S53" evidence="9">
    <location>
        <begin position="156"/>
        <end position="383"/>
    </location>
</feature>
<dbReference type="InterPro" id="IPR000209">
    <property type="entry name" value="Peptidase_S8/S53_dom"/>
</dbReference>
<dbReference type="PANTHER" id="PTHR43806:SF11">
    <property type="entry name" value="CEREVISIN-RELATED"/>
    <property type="match status" value="1"/>
</dbReference>
<dbReference type="EMBL" id="JAHZST010000024">
    <property type="protein sequence ID" value="MBW8186337.1"/>
    <property type="molecule type" value="Genomic_DNA"/>
</dbReference>
<proteinExistence type="inferred from homology"/>
<dbReference type="SUPFAM" id="SSF52743">
    <property type="entry name" value="Subtilisin-like"/>
    <property type="match status" value="1"/>
</dbReference>
<evidence type="ECO:0000259" key="10">
    <source>
        <dbReference type="Pfam" id="PF04151"/>
    </source>
</evidence>
<organism evidence="12 13">
    <name type="scientific">Shewanella nanhaiensis</name>
    <dbReference type="NCBI Taxonomy" id="2864872"/>
    <lineage>
        <taxon>Bacteria</taxon>
        <taxon>Pseudomonadati</taxon>
        <taxon>Pseudomonadota</taxon>
        <taxon>Gammaproteobacteria</taxon>
        <taxon>Alteromonadales</taxon>
        <taxon>Shewanellaceae</taxon>
        <taxon>Shewanella</taxon>
    </lineage>
</organism>
<dbReference type="InterPro" id="IPR023828">
    <property type="entry name" value="Peptidase_S8_Ser-AS"/>
</dbReference>
<feature type="domain" description="Peptidase C-terminal archaeal/bacterial" evidence="10">
    <location>
        <begin position="548"/>
        <end position="615"/>
    </location>
</feature>
<feature type="chain" id="PRO_5046700946" evidence="8">
    <location>
        <begin position="23"/>
        <end position="628"/>
    </location>
</feature>
<dbReference type="SUPFAM" id="SSF54897">
    <property type="entry name" value="Protease propeptides/inhibitors"/>
    <property type="match status" value="1"/>
</dbReference>
<dbReference type="InterPro" id="IPR034193">
    <property type="entry name" value="PCSK9_ProteinaseK-like"/>
</dbReference>
<dbReference type="PRINTS" id="PR00723">
    <property type="entry name" value="SUBTILISIN"/>
</dbReference>
<protein>
    <submittedName>
        <fullName evidence="12">S8 family peptidase</fullName>
    </submittedName>
</protein>
<feature type="compositionally biased region" description="Low complexity" evidence="7">
    <location>
        <begin position="377"/>
        <end position="395"/>
    </location>
</feature>
<evidence type="ECO:0000256" key="3">
    <source>
        <dbReference type="ARBA" id="ARBA00022801"/>
    </source>
</evidence>
<dbReference type="Gene3D" id="2.60.120.380">
    <property type="match status" value="2"/>
</dbReference>
<accession>A0ABS7E9J3</accession>
<feature type="domain" description="Peptidase C-terminal archaeal/bacterial" evidence="10">
    <location>
        <begin position="439"/>
        <end position="505"/>
    </location>
</feature>
<evidence type="ECO:0000256" key="5">
    <source>
        <dbReference type="PROSITE-ProRule" id="PRU01240"/>
    </source>
</evidence>
<evidence type="ECO:0000256" key="4">
    <source>
        <dbReference type="ARBA" id="ARBA00022825"/>
    </source>
</evidence>
<dbReference type="InterPro" id="IPR023827">
    <property type="entry name" value="Peptidase_S8_Asp-AS"/>
</dbReference>
<dbReference type="Proteomes" id="UP001195963">
    <property type="component" value="Unassembled WGS sequence"/>
</dbReference>
<keyword evidence="13" id="KW-1185">Reference proteome</keyword>
<dbReference type="Gene3D" id="3.40.50.200">
    <property type="entry name" value="Peptidase S8/S53 domain"/>
    <property type="match status" value="1"/>
</dbReference>
<dbReference type="InterPro" id="IPR007280">
    <property type="entry name" value="Peptidase_C_arc/bac"/>
</dbReference>
<evidence type="ECO:0000256" key="7">
    <source>
        <dbReference type="SAM" id="MobiDB-lite"/>
    </source>
</evidence>
<dbReference type="Pfam" id="PF00082">
    <property type="entry name" value="Peptidase_S8"/>
    <property type="match status" value="1"/>
</dbReference>
<evidence type="ECO:0000313" key="13">
    <source>
        <dbReference type="Proteomes" id="UP001195963"/>
    </source>
</evidence>
<feature type="region of interest" description="Disordered" evidence="7">
    <location>
        <begin position="371"/>
        <end position="397"/>
    </location>
</feature>
<reference evidence="12 13" key="1">
    <citation type="submission" date="2021-07" db="EMBL/GenBank/DDBJ databases">
        <title>Shewanella sp. nov, isolated from SCS.</title>
        <authorList>
            <person name="Cao W.R."/>
        </authorList>
    </citation>
    <scope>NUCLEOTIDE SEQUENCE [LARGE SCALE GENOMIC DNA]</scope>
    <source>
        <strain evidence="12 13">NR704-98</strain>
    </source>
</reference>